<protein>
    <submittedName>
        <fullName evidence="4">TetR family transcriptional regulator</fullName>
    </submittedName>
</protein>
<reference evidence="4 5" key="1">
    <citation type="submission" date="2014-03" db="EMBL/GenBank/DDBJ databases">
        <title>Genomics of Bifidobacteria.</title>
        <authorList>
            <person name="Ventura M."/>
            <person name="Milani C."/>
            <person name="Lugli G.A."/>
        </authorList>
    </citation>
    <scope>NUCLEOTIDE SEQUENCE [LARGE SCALE GENOMIC DNA]</scope>
    <source>
        <strain evidence="4 5">JCM 13495</strain>
    </source>
</reference>
<name>A0A087EKD7_9BIFI</name>
<dbReference type="STRING" id="356829.BITS_0574"/>
<dbReference type="eggNOG" id="COG1309">
    <property type="taxonomic scope" value="Bacteria"/>
</dbReference>
<feature type="DNA-binding region" description="H-T-H motif" evidence="2">
    <location>
        <begin position="34"/>
        <end position="53"/>
    </location>
</feature>
<dbReference type="EMBL" id="JGZU01000003">
    <property type="protein sequence ID" value="KFJ08238.1"/>
    <property type="molecule type" value="Genomic_DNA"/>
</dbReference>
<keyword evidence="5" id="KW-1185">Reference proteome</keyword>
<evidence type="ECO:0000256" key="2">
    <source>
        <dbReference type="PROSITE-ProRule" id="PRU00335"/>
    </source>
</evidence>
<feature type="domain" description="HTH tetR-type" evidence="3">
    <location>
        <begin position="11"/>
        <end position="71"/>
    </location>
</feature>
<gene>
    <name evidence="4" type="ORF">BITS_0574</name>
</gene>
<organism evidence="4 5">
    <name type="scientific">Bifidobacterium tsurumiense</name>
    <dbReference type="NCBI Taxonomy" id="356829"/>
    <lineage>
        <taxon>Bacteria</taxon>
        <taxon>Bacillati</taxon>
        <taxon>Actinomycetota</taxon>
        <taxon>Actinomycetes</taxon>
        <taxon>Bifidobacteriales</taxon>
        <taxon>Bifidobacteriaceae</taxon>
        <taxon>Bifidobacterium</taxon>
    </lineage>
</organism>
<proteinExistence type="predicted"/>
<evidence type="ECO:0000313" key="4">
    <source>
        <dbReference type="EMBL" id="KFJ08238.1"/>
    </source>
</evidence>
<dbReference type="GO" id="GO:0003677">
    <property type="term" value="F:DNA binding"/>
    <property type="evidence" value="ECO:0007669"/>
    <property type="project" value="UniProtKB-UniRule"/>
</dbReference>
<evidence type="ECO:0000259" key="3">
    <source>
        <dbReference type="PROSITE" id="PS50977"/>
    </source>
</evidence>
<dbReference type="AlphaFoldDB" id="A0A087EKD7"/>
<sequence>MPRPSHNNKKNSATQRMEDAFWQLLAEHEYRTITIVDIVRTAKVNRNSFYYHYTGLADLATQAIGHVVTAVPSRLKYEGNTPEQLAQTLSEAIQTPEQCRRMEKLTLLAGPHSSPELQEMLHQYQRMVLADIMHIDLEHINRKTNILLDFAAGGLISVLGRWPVITQPKRDKGELEQDIAAIASGIYMSASSEDMLDYWKRIFQDNDSHTGTAKTSQDDAKESSR</sequence>
<comment type="caution">
    <text evidence="4">The sequence shown here is derived from an EMBL/GenBank/DDBJ whole genome shotgun (WGS) entry which is preliminary data.</text>
</comment>
<keyword evidence="1 2" id="KW-0238">DNA-binding</keyword>
<dbReference type="InterPro" id="IPR001647">
    <property type="entry name" value="HTH_TetR"/>
</dbReference>
<evidence type="ECO:0000256" key="1">
    <source>
        <dbReference type="ARBA" id="ARBA00023125"/>
    </source>
</evidence>
<dbReference type="OrthoDB" id="9810250at2"/>
<accession>A0A087EKD7</accession>
<dbReference type="Gene3D" id="1.10.357.10">
    <property type="entry name" value="Tetracycline Repressor, domain 2"/>
    <property type="match status" value="1"/>
</dbReference>
<dbReference type="InterPro" id="IPR009057">
    <property type="entry name" value="Homeodomain-like_sf"/>
</dbReference>
<evidence type="ECO:0000313" key="5">
    <source>
        <dbReference type="Proteomes" id="UP000029080"/>
    </source>
</evidence>
<dbReference type="Proteomes" id="UP000029080">
    <property type="component" value="Unassembled WGS sequence"/>
</dbReference>
<dbReference type="RefSeq" id="WP_026642777.1">
    <property type="nucleotide sequence ID" value="NZ_JGZU01000003.1"/>
</dbReference>
<dbReference type="SUPFAM" id="SSF46689">
    <property type="entry name" value="Homeodomain-like"/>
    <property type="match status" value="1"/>
</dbReference>
<dbReference type="PROSITE" id="PS50977">
    <property type="entry name" value="HTH_TETR_2"/>
    <property type="match status" value="1"/>
</dbReference>